<proteinExistence type="predicted"/>
<dbReference type="Pfam" id="PF06985">
    <property type="entry name" value="HET"/>
    <property type="match status" value="1"/>
</dbReference>
<dbReference type="Proteomes" id="UP001280581">
    <property type="component" value="Unassembled WGS sequence"/>
</dbReference>
<gene>
    <name evidence="2" type="ORF">GRF29_28g58369</name>
</gene>
<dbReference type="PANTHER" id="PTHR33112:SF16">
    <property type="entry name" value="HETEROKARYON INCOMPATIBILITY DOMAIN-CONTAINING PROTEIN"/>
    <property type="match status" value="1"/>
</dbReference>
<dbReference type="AlphaFoldDB" id="A0AAN6M2F2"/>
<evidence type="ECO:0000259" key="1">
    <source>
        <dbReference type="Pfam" id="PF06985"/>
    </source>
</evidence>
<dbReference type="PANTHER" id="PTHR33112">
    <property type="entry name" value="DOMAIN PROTEIN, PUTATIVE-RELATED"/>
    <property type="match status" value="1"/>
</dbReference>
<protein>
    <recommendedName>
        <fullName evidence="1">Heterokaryon incompatibility domain-containing protein</fullName>
    </recommendedName>
</protein>
<accession>A0AAN6M2F2</accession>
<reference evidence="2 3" key="1">
    <citation type="submission" date="2021-02" db="EMBL/GenBank/DDBJ databases">
        <title>Genome assembly of Pseudopithomyces chartarum.</title>
        <authorList>
            <person name="Jauregui R."/>
            <person name="Singh J."/>
            <person name="Voisey C."/>
        </authorList>
    </citation>
    <scope>NUCLEOTIDE SEQUENCE [LARGE SCALE GENOMIC DNA]</scope>
    <source>
        <strain evidence="2 3">AGR01</strain>
    </source>
</reference>
<dbReference type="InterPro" id="IPR010730">
    <property type="entry name" value="HET"/>
</dbReference>
<feature type="domain" description="Heterokaryon incompatibility" evidence="1">
    <location>
        <begin position="102"/>
        <end position="257"/>
    </location>
</feature>
<evidence type="ECO:0000313" key="3">
    <source>
        <dbReference type="Proteomes" id="UP001280581"/>
    </source>
</evidence>
<comment type="caution">
    <text evidence="2">The sequence shown here is derived from an EMBL/GenBank/DDBJ whole genome shotgun (WGS) entry which is preliminary data.</text>
</comment>
<dbReference type="EMBL" id="WVTA01000004">
    <property type="protein sequence ID" value="KAK3213479.1"/>
    <property type="molecule type" value="Genomic_DNA"/>
</dbReference>
<keyword evidence="3" id="KW-1185">Reference proteome</keyword>
<organism evidence="2 3">
    <name type="scientific">Pseudopithomyces chartarum</name>
    <dbReference type="NCBI Taxonomy" id="1892770"/>
    <lineage>
        <taxon>Eukaryota</taxon>
        <taxon>Fungi</taxon>
        <taxon>Dikarya</taxon>
        <taxon>Ascomycota</taxon>
        <taxon>Pezizomycotina</taxon>
        <taxon>Dothideomycetes</taxon>
        <taxon>Pleosporomycetidae</taxon>
        <taxon>Pleosporales</taxon>
        <taxon>Massarineae</taxon>
        <taxon>Didymosphaeriaceae</taxon>
        <taxon>Pseudopithomyces</taxon>
    </lineage>
</organism>
<evidence type="ECO:0000313" key="2">
    <source>
        <dbReference type="EMBL" id="KAK3213479.1"/>
    </source>
</evidence>
<name>A0AAN6M2F2_9PLEO</name>
<sequence>MKQESVIMYTKCLDLPEYDSTFVPVVADSGKSNVQYEVDNATDGLRTWNLLERWIQDCKISHDCAKSHTTFLPTRLVRVDYTQRPTSYQVVLRGECPEESTYAALSYIWGNQQADKTLRLLSSNMDHLRSPNSTNFLPKTFQDAIRVIERLGIQYLWIDRLCIVQDSDEDWRAEAGTMHDVYKNSALTISAFSSLNDNTGLFFQRNVDQIVPTVVHLRTSNSDQLAPYRHDGDNCRTYSILWHKEAETTKRGWCYQERVLSPRVVHFGRSQIYWECRQRNACEMHPNRAGRPITRSTFKRLLGGPMPDISADPYMALLQNWYTMIQMYSGTKLTYQSDRLIALAGLVNDLKCTLAELRPNMEHPFMVGLWGEDLRFGLCWERYFFSHDQFQDRPLNSKIPSWSWALGNLGGSYLMRDSVVAFFVAEHACKASVEYTGSDHTGDIMNASLNITGFWIGMRVCLQGKIPFERRYNARLVDHLHVPGSGDELETPLIQQGEIYFDFTDDMPERVFYIPIQASYRKAHDHILIEGLCLIEVNTDNRKDCLYRRVGLAALRYANIEVAHGFFSRFQEESIRVV</sequence>